<dbReference type="InterPro" id="IPR018485">
    <property type="entry name" value="FGGY_C"/>
</dbReference>
<evidence type="ECO:0000256" key="1">
    <source>
        <dbReference type="ARBA" id="ARBA00005190"/>
    </source>
</evidence>
<keyword evidence="6 10" id="KW-0418">Kinase</keyword>
<organism evidence="13 14">
    <name type="scientific">Candidozyma pseudohaemuli</name>
    <dbReference type="NCBI Taxonomy" id="418784"/>
    <lineage>
        <taxon>Eukaryota</taxon>
        <taxon>Fungi</taxon>
        <taxon>Dikarya</taxon>
        <taxon>Ascomycota</taxon>
        <taxon>Saccharomycotina</taxon>
        <taxon>Pichiomycetes</taxon>
        <taxon>Metschnikowiaceae</taxon>
        <taxon>Candidozyma</taxon>
    </lineage>
</organism>
<dbReference type="GO" id="GO:0005739">
    <property type="term" value="C:mitochondrion"/>
    <property type="evidence" value="ECO:0007669"/>
    <property type="project" value="EnsemblFungi"/>
</dbReference>
<feature type="domain" description="Carbohydrate kinase FGGY C-terminal" evidence="12">
    <location>
        <begin position="357"/>
        <end position="569"/>
    </location>
</feature>
<evidence type="ECO:0000256" key="6">
    <source>
        <dbReference type="ARBA" id="ARBA00022777"/>
    </source>
</evidence>
<dbReference type="InterPro" id="IPR005999">
    <property type="entry name" value="Glycerol_kin"/>
</dbReference>
<dbReference type="VEuPathDB" id="FungiDB:C7M61_002824"/>
<keyword evidence="8" id="KW-0067">ATP-binding</keyword>
<dbReference type="UniPathway" id="UPA00618">
    <property type="reaction ID" value="UER00672"/>
</dbReference>
<dbReference type="OrthoDB" id="5422795at2759"/>
<accession>A0A2P7YQM7</accession>
<evidence type="ECO:0000256" key="4">
    <source>
        <dbReference type="ARBA" id="ARBA00022679"/>
    </source>
</evidence>
<dbReference type="PANTHER" id="PTHR10196">
    <property type="entry name" value="SUGAR KINASE"/>
    <property type="match status" value="1"/>
</dbReference>
<dbReference type="InterPro" id="IPR018483">
    <property type="entry name" value="Carb_kinase_FGGY_CS"/>
</dbReference>
<evidence type="ECO:0000259" key="12">
    <source>
        <dbReference type="Pfam" id="PF02782"/>
    </source>
</evidence>
<dbReference type="Pfam" id="PF02782">
    <property type="entry name" value="FGGY_C"/>
    <property type="match status" value="1"/>
</dbReference>
<dbReference type="SUPFAM" id="SSF53067">
    <property type="entry name" value="Actin-like ATPase domain"/>
    <property type="match status" value="3"/>
</dbReference>
<protein>
    <recommendedName>
        <fullName evidence="3">glycerol kinase</fullName>
        <ecNumber evidence="3">2.7.1.30</ecNumber>
    </recommendedName>
    <alternativeName>
        <fullName evidence="9">ATP:glycerol 3-phosphotransferase</fullName>
    </alternativeName>
</protein>
<evidence type="ECO:0000256" key="9">
    <source>
        <dbReference type="ARBA" id="ARBA00043149"/>
    </source>
</evidence>
<comment type="pathway">
    <text evidence="1">Polyol metabolism; glycerol degradation via glycerol kinase pathway; sn-glycerol 3-phosphate from glycerol: step 1/1.</text>
</comment>
<dbReference type="RefSeq" id="XP_024713590.1">
    <property type="nucleotide sequence ID" value="XM_024858184.1"/>
</dbReference>
<dbReference type="GO" id="GO:0005524">
    <property type="term" value="F:ATP binding"/>
    <property type="evidence" value="ECO:0007669"/>
    <property type="project" value="UniProtKB-KW"/>
</dbReference>
<dbReference type="EMBL" id="PYFQ01000006">
    <property type="protein sequence ID" value="PSK38265.1"/>
    <property type="molecule type" value="Genomic_DNA"/>
</dbReference>
<gene>
    <name evidence="13" type="ORF">C7M61_002824</name>
</gene>
<comment type="caution">
    <text evidence="13">The sequence shown here is derived from an EMBL/GenBank/DDBJ whole genome shotgun (WGS) entry which is preliminary data.</text>
</comment>
<dbReference type="GeneID" id="36566213"/>
<dbReference type="Pfam" id="PF00370">
    <property type="entry name" value="FGGY_N"/>
    <property type="match status" value="1"/>
</dbReference>
<dbReference type="PROSITE" id="PS00445">
    <property type="entry name" value="FGGY_KINASES_2"/>
    <property type="match status" value="1"/>
</dbReference>
<evidence type="ECO:0000256" key="2">
    <source>
        <dbReference type="ARBA" id="ARBA00009156"/>
    </source>
</evidence>
<sequence>MPRRSSNAPSNPVVATIDIGTTSARCILFAKDGTEVAKHQIEYSTSASEAPESSLNTDQYRRRSSLMRHNEPIFTAEGVAILITDNVEIENNAASLGPTLRFPQPGWVECMPVHILANAVECLVACLITLRKINQNPDIKIKYKVKCIGIANMRETTLIWHRKTGKPLCNGITWTDTRTAQIVEHLEHMTDKETKDAMHEKTGLPLSTYFSAAKVRWLLDNDDTIREEYESGEGNLMFGTVDTWLIYHLTKERSYVTDVTNASRTSFMNLETQDYDEELLDFWDIDPERIHFPKIVSSSEHYGSFAAPNLSNLGFHNKITQDAYDMLKTIYNVPICGCLGDQSASLVGQMAVKPGSAKCTYGTGCFLLYNTGVRKLISDHGALTTFGFWFPNLEGEDGKPHFALEGSVAVAGSIIQWLRDNLKLIDNAKDIGPLASQVDNSGGVVFIPAFSGLYAPYWDRGARGTIFGMTQYTSSSHIARAALEGVCFQVRAILRAMAEDAGGSKDFLEEAMSSQAEKSPLSTLAVDGGMSKADEVLQIQADILGPCVDVKRAENAECTALGAAIAAGLGLKDENDRLWKNFDEVIECLSSKDGDSNKFKAVQPDAERRKNWKRWEKAIERAKGWLDEDRNDE</sequence>
<dbReference type="FunFam" id="3.30.420.40:FF:000086">
    <property type="entry name" value="Glycerol kinase"/>
    <property type="match status" value="1"/>
</dbReference>
<name>A0A2P7YQM7_9ASCO</name>
<reference evidence="13 14" key="1">
    <citation type="submission" date="2018-03" db="EMBL/GenBank/DDBJ databases">
        <title>Candida pseudohaemulonii genome assembly and annotation.</title>
        <authorList>
            <person name="Munoz J.F."/>
            <person name="Gade L.G."/>
            <person name="Chow N.A."/>
            <person name="Litvintseva A.P."/>
            <person name="Loparev V.N."/>
            <person name="Cuomo C.A."/>
        </authorList>
    </citation>
    <scope>NUCLEOTIDE SEQUENCE [LARGE SCALE GENOMIC DNA]</scope>
    <source>
        <strain evidence="13 14">B12108</strain>
    </source>
</reference>
<evidence type="ECO:0000256" key="8">
    <source>
        <dbReference type="ARBA" id="ARBA00022840"/>
    </source>
</evidence>
<dbReference type="EC" id="2.7.1.30" evidence="3"/>
<dbReference type="PROSITE" id="PS00933">
    <property type="entry name" value="FGGY_KINASES_1"/>
    <property type="match status" value="1"/>
</dbReference>
<evidence type="ECO:0000313" key="13">
    <source>
        <dbReference type="EMBL" id="PSK38265.1"/>
    </source>
</evidence>
<evidence type="ECO:0000256" key="7">
    <source>
        <dbReference type="ARBA" id="ARBA00022798"/>
    </source>
</evidence>
<evidence type="ECO:0000259" key="11">
    <source>
        <dbReference type="Pfam" id="PF00370"/>
    </source>
</evidence>
<comment type="similarity">
    <text evidence="2 10">Belongs to the FGGY kinase family.</text>
</comment>
<dbReference type="GO" id="GO:0019563">
    <property type="term" value="P:glycerol catabolic process"/>
    <property type="evidence" value="ECO:0007669"/>
    <property type="project" value="UniProtKB-UniPathway"/>
</dbReference>
<dbReference type="GO" id="GO:0006641">
    <property type="term" value="P:triglyceride metabolic process"/>
    <property type="evidence" value="ECO:0007669"/>
    <property type="project" value="TreeGrafter"/>
</dbReference>
<dbReference type="AlphaFoldDB" id="A0A2P7YQM7"/>
<keyword evidence="14" id="KW-1185">Reference proteome</keyword>
<dbReference type="GO" id="GO:0004370">
    <property type="term" value="F:glycerol kinase activity"/>
    <property type="evidence" value="ECO:0007669"/>
    <property type="project" value="UniProtKB-EC"/>
</dbReference>
<dbReference type="GO" id="GO:0046167">
    <property type="term" value="P:glycerol-3-phosphate biosynthetic process"/>
    <property type="evidence" value="ECO:0007669"/>
    <property type="project" value="TreeGrafter"/>
</dbReference>
<keyword evidence="5" id="KW-0547">Nucleotide-binding</keyword>
<evidence type="ECO:0000256" key="3">
    <source>
        <dbReference type="ARBA" id="ARBA00012099"/>
    </source>
</evidence>
<dbReference type="PANTHER" id="PTHR10196:SF69">
    <property type="entry name" value="GLYCEROL KINASE"/>
    <property type="match status" value="1"/>
</dbReference>
<evidence type="ECO:0000256" key="10">
    <source>
        <dbReference type="RuleBase" id="RU003733"/>
    </source>
</evidence>
<dbReference type="STRING" id="418784.A0A2P7YQM7"/>
<dbReference type="NCBIfam" id="TIGR01311">
    <property type="entry name" value="glycerol_kin"/>
    <property type="match status" value="1"/>
</dbReference>
<keyword evidence="7" id="KW-0319">Glycerol metabolism</keyword>
<dbReference type="FunFam" id="3.30.420.40:FF:000108">
    <property type="entry name" value="Glycerol kinase, glycosomal"/>
    <property type="match status" value="1"/>
</dbReference>
<evidence type="ECO:0000313" key="14">
    <source>
        <dbReference type="Proteomes" id="UP000241107"/>
    </source>
</evidence>
<proteinExistence type="inferred from homology"/>
<feature type="domain" description="Carbohydrate kinase FGGY N-terminal" evidence="11">
    <location>
        <begin position="93"/>
        <end position="348"/>
    </location>
</feature>
<keyword evidence="4 10" id="KW-0808">Transferase</keyword>
<evidence type="ECO:0000256" key="5">
    <source>
        <dbReference type="ARBA" id="ARBA00022741"/>
    </source>
</evidence>
<dbReference type="InterPro" id="IPR018484">
    <property type="entry name" value="FGGY_N"/>
</dbReference>
<dbReference type="Gene3D" id="3.30.420.40">
    <property type="match status" value="2"/>
</dbReference>
<dbReference type="Proteomes" id="UP000241107">
    <property type="component" value="Unassembled WGS sequence"/>
</dbReference>
<dbReference type="InterPro" id="IPR043129">
    <property type="entry name" value="ATPase_NBD"/>
</dbReference>